<evidence type="ECO:0000256" key="3">
    <source>
        <dbReference type="ARBA" id="ARBA00023125"/>
    </source>
</evidence>
<keyword evidence="3" id="KW-0238">DNA-binding</keyword>
<reference evidence="7" key="1">
    <citation type="journal article" date="2019" name="Int. J. Syst. Evol. Microbiol.">
        <title>The Global Catalogue of Microorganisms (GCM) 10K type strain sequencing project: providing services to taxonomists for standard genome sequencing and annotation.</title>
        <authorList>
            <consortium name="The Broad Institute Genomics Platform"/>
            <consortium name="The Broad Institute Genome Sequencing Center for Infectious Disease"/>
            <person name="Wu L."/>
            <person name="Ma J."/>
        </authorList>
    </citation>
    <scope>NUCLEOTIDE SEQUENCE [LARGE SCALE GENOMIC DNA]</scope>
    <source>
        <strain evidence="7">NBRC 109341</strain>
    </source>
</reference>
<dbReference type="Gene3D" id="1.10.10.10">
    <property type="entry name" value="Winged helix-like DNA-binding domain superfamily/Winged helix DNA-binding domain"/>
    <property type="match status" value="1"/>
</dbReference>
<dbReference type="Pfam" id="PF03466">
    <property type="entry name" value="LysR_substrate"/>
    <property type="match status" value="1"/>
</dbReference>
<name>A0ABQ6C4T2_9BURK</name>
<feature type="domain" description="HTH lysR-type" evidence="5">
    <location>
        <begin position="9"/>
        <end position="60"/>
    </location>
</feature>
<dbReference type="RefSeq" id="WP_284308245.1">
    <property type="nucleotide sequence ID" value="NZ_BSPB01000023.1"/>
</dbReference>
<dbReference type="EMBL" id="BSPB01000023">
    <property type="protein sequence ID" value="GLS15286.1"/>
    <property type="molecule type" value="Genomic_DNA"/>
</dbReference>
<gene>
    <name evidence="6" type="ORF">GCM10007935_27210</name>
</gene>
<evidence type="ECO:0000313" key="6">
    <source>
        <dbReference type="EMBL" id="GLS15286.1"/>
    </source>
</evidence>
<sequence>MAFTSDNVRVFLAVLDHGSFSAAARQLGRVPSAVSMTIAQLEAELDLTLFDRSTREPRPTDVARALEPQARQLARQLWQLQAHAAQLHQGLERRLTLAIAPELLSAPWSQPLAVLAQEFPSLDVEVLSAPQADALRLLYAGEAQLALVFERPGTDDRESFQEVGQEILVAVMSPDHPVVVSHADALRLEDLVGVRQIVVAGRDGRGSDPRLRVARQIWRTDSHLSTLSLVQAGLGWAYLPRRLVEPLVRAGQLVEVRFGNITGQLRLWVDVVWHNDRPLGLGAQRFIALMRQAVRLEAAPLS</sequence>
<comment type="similarity">
    <text evidence="1">Belongs to the LysR transcriptional regulatory family.</text>
</comment>
<dbReference type="PROSITE" id="PS50931">
    <property type="entry name" value="HTH_LYSR"/>
    <property type="match status" value="1"/>
</dbReference>
<keyword evidence="7" id="KW-1185">Reference proteome</keyword>
<evidence type="ECO:0000313" key="7">
    <source>
        <dbReference type="Proteomes" id="UP001156903"/>
    </source>
</evidence>
<dbReference type="InterPro" id="IPR005119">
    <property type="entry name" value="LysR_subst-bd"/>
</dbReference>
<keyword evidence="4" id="KW-0804">Transcription</keyword>
<dbReference type="PANTHER" id="PTHR30126:SF91">
    <property type="entry name" value="LYSR FAMILY TRANSCRIPTIONAL REGULATOR"/>
    <property type="match status" value="1"/>
</dbReference>
<dbReference type="InterPro" id="IPR036390">
    <property type="entry name" value="WH_DNA-bd_sf"/>
</dbReference>
<dbReference type="Proteomes" id="UP001156903">
    <property type="component" value="Unassembled WGS sequence"/>
</dbReference>
<dbReference type="CDD" id="cd05466">
    <property type="entry name" value="PBP2_LTTR_substrate"/>
    <property type="match status" value="1"/>
</dbReference>
<dbReference type="SUPFAM" id="SSF53850">
    <property type="entry name" value="Periplasmic binding protein-like II"/>
    <property type="match status" value="1"/>
</dbReference>
<evidence type="ECO:0000259" key="5">
    <source>
        <dbReference type="PROSITE" id="PS50931"/>
    </source>
</evidence>
<dbReference type="PANTHER" id="PTHR30126">
    <property type="entry name" value="HTH-TYPE TRANSCRIPTIONAL REGULATOR"/>
    <property type="match status" value="1"/>
</dbReference>
<keyword evidence="2" id="KW-0805">Transcription regulation</keyword>
<comment type="caution">
    <text evidence="6">The sequence shown here is derived from an EMBL/GenBank/DDBJ whole genome shotgun (WGS) entry which is preliminary data.</text>
</comment>
<evidence type="ECO:0000256" key="1">
    <source>
        <dbReference type="ARBA" id="ARBA00009437"/>
    </source>
</evidence>
<evidence type="ECO:0000256" key="4">
    <source>
        <dbReference type="ARBA" id="ARBA00023163"/>
    </source>
</evidence>
<dbReference type="InterPro" id="IPR036388">
    <property type="entry name" value="WH-like_DNA-bd_sf"/>
</dbReference>
<accession>A0ABQ6C4T2</accession>
<dbReference type="Gene3D" id="3.40.190.290">
    <property type="match status" value="1"/>
</dbReference>
<evidence type="ECO:0000256" key="2">
    <source>
        <dbReference type="ARBA" id="ARBA00023015"/>
    </source>
</evidence>
<organism evidence="6 7">
    <name type="scientific">Hydrogenophaga electricum</name>
    <dbReference type="NCBI Taxonomy" id="1230953"/>
    <lineage>
        <taxon>Bacteria</taxon>
        <taxon>Pseudomonadati</taxon>
        <taxon>Pseudomonadota</taxon>
        <taxon>Betaproteobacteria</taxon>
        <taxon>Burkholderiales</taxon>
        <taxon>Comamonadaceae</taxon>
        <taxon>Hydrogenophaga</taxon>
    </lineage>
</organism>
<proteinExistence type="inferred from homology"/>
<dbReference type="Pfam" id="PF00126">
    <property type="entry name" value="HTH_1"/>
    <property type="match status" value="1"/>
</dbReference>
<dbReference type="SUPFAM" id="SSF46785">
    <property type="entry name" value="Winged helix' DNA-binding domain"/>
    <property type="match status" value="1"/>
</dbReference>
<dbReference type="InterPro" id="IPR000847">
    <property type="entry name" value="LysR_HTH_N"/>
</dbReference>
<protein>
    <submittedName>
        <fullName evidence="6">Transcriptional regulator</fullName>
    </submittedName>
</protein>